<accession>A0A4Z2IYD4</accession>
<proteinExistence type="predicted"/>
<name>A0A4Z2IYD4_9TELE</name>
<dbReference type="EMBL" id="SRLO01000037">
    <property type="protein sequence ID" value="TNN82781.1"/>
    <property type="molecule type" value="Genomic_DNA"/>
</dbReference>
<evidence type="ECO:0000313" key="2">
    <source>
        <dbReference type="EMBL" id="TNN82781.1"/>
    </source>
</evidence>
<protein>
    <submittedName>
        <fullName evidence="2">Uncharacterized protein</fullName>
    </submittedName>
</protein>
<sequence>MDTIKQAQPFQYSVRCQRDEQMRHFANLRLTCTDSDSTNKLLSPAAAPHHQSQDSSITTSSLVCSPRQGQPIFDTSSAPTAVLLSLVSPVPERQPLLFSPCFVPTSSRMGSSNTTVKVLFFSYSSSSMTFTFSIFLKVEGSENKERMEANRDT</sequence>
<gene>
    <name evidence="2" type="ORF">EYF80_007022</name>
</gene>
<dbReference type="OrthoDB" id="10657357at2759"/>
<dbReference type="AlphaFoldDB" id="A0A4Z2IYD4"/>
<dbReference type="Proteomes" id="UP000314294">
    <property type="component" value="Unassembled WGS sequence"/>
</dbReference>
<evidence type="ECO:0000256" key="1">
    <source>
        <dbReference type="SAM" id="MobiDB-lite"/>
    </source>
</evidence>
<organism evidence="2 3">
    <name type="scientific">Liparis tanakae</name>
    <name type="common">Tanaka's snailfish</name>
    <dbReference type="NCBI Taxonomy" id="230148"/>
    <lineage>
        <taxon>Eukaryota</taxon>
        <taxon>Metazoa</taxon>
        <taxon>Chordata</taxon>
        <taxon>Craniata</taxon>
        <taxon>Vertebrata</taxon>
        <taxon>Euteleostomi</taxon>
        <taxon>Actinopterygii</taxon>
        <taxon>Neopterygii</taxon>
        <taxon>Teleostei</taxon>
        <taxon>Neoteleostei</taxon>
        <taxon>Acanthomorphata</taxon>
        <taxon>Eupercaria</taxon>
        <taxon>Perciformes</taxon>
        <taxon>Cottioidei</taxon>
        <taxon>Cottales</taxon>
        <taxon>Liparidae</taxon>
        <taxon>Liparis</taxon>
    </lineage>
</organism>
<evidence type="ECO:0000313" key="3">
    <source>
        <dbReference type="Proteomes" id="UP000314294"/>
    </source>
</evidence>
<reference evidence="2 3" key="1">
    <citation type="submission" date="2019-03" db="EMBL/GenBank/DDBJ databases">
        <title>First draft genome of Liparis tanakae, snailfish: a comprehensive survey of snailfish specific genes.</title>
        <authorList>
            <person name="Kim W."/>
            <person name="Song I."/>
            <person name="Jeong J.-H."/>
            <person name="Kim D."/>
            <person name="Kim S."/>
            <person name="Ryu S."/>
            <person name="Song J.Y."/>
            <person name="Lee S.K."/>
        </authorList>
    </citation>
    <scope>NUCLEOTIDE SEQUENCE [LARGE SCALE GENOMIC DNA]</scope>
    <source>
        <tissue evidence="2">Muscle</tissue>
    </source>
</reference>
<keyword evidence="3" id="KW-1185">Reference proteome</keyword>
<comment type="caution">
    <text evidence="2">The sequence shown here is derived from an EMBL/GenBank/DDBJ whole genome shotgun (WGS) entry which is preliminary data.</text>
</comment>
<feature type="region of interest" description="Disordered" evidence="1">
    <location>
        <begin position="41"/>
        <end position="61"/>
    </location>
</feature>